<dbReference type="AlphaFoldDB" id="A0A2G9YJW3"/>
<evidence type="ECO:0000259" key="1">
    <source>
        <dbReference type="Pfam" id="PF18765"/>
    </source>
</evidence>
<proteinExistence type="predicted"/>
<accession>A0A2G9YJW3</accession>
<name>A0A2G9YJW3_9BACT</name>
<dbReference type="Pfam" id="PF18765">
    <property type="entry name" value="Polbeta"/>
    <property type="match status" value="1"/>
</dbReference>
<dbReference type="InterPro" id="IPR043519">
    <property type="entry name" value="NT_sf"/>
</dbReference>
<dbReference type="Proteomes" id="UP000231292">
    <property type="component" value="Unassembled WGS sequence"/>
</dbReference>
<dbReference type="EMBL" id="PCRK01000051">
    <property type="protein sequence ID" value="PIP19530.1"/>
    <property type="molecule type" value="Genomic_DNA"/>
</dbReference>
<dbReference type="Gene3D" id="3.30.460.10">
    <property type="entry name" value="Beta Polymerase, domain 2"/>
    <property type="match status" value="1"/>
</dbReference>
<evidence type="ECO:0000313" key="2">
    <source>
        <dbReference type="EMBL" id="PIP19530.1"/>
    </source>
</evidence>
<dbReference type="CDD" id="cd05403">
    <property type="entry name" value="NT_KNTase_like"/>
    <property type="match status" value="1"/>
</dbReference>
<dbReference type="InterPro" id="IPR041633">
    <property type="entry name" value="Polbeta"/>
</dbReference>
<protein>
    <recommendedName>
        <fullName evidence="1">Polymerase beta nucleotidyltransferase domain-containing protein</fullName>
    </recommendedName>
</protein>
<reference evidence="2 3" key="1">
    <citation type="submission" date="2017-09" db="EMBL/GenBank/DDBJ databases">
        <title>Depth-based differentiation of microbial function through sediment-hosted aquifers and enrichment of novel symbionts in the deep terrestrial subsurface.</title>
        <authorList>
            <person name="Probst A.J."/>
            <person name="Ladd B."/>
            <person name="Jarett J.K."/>
            <person name="Geller-Mcgrath D.E."/>
            <person name="Sieber C.M."/>
            <person name="Emerson J.B."/>
            <person name="Anantharaman K."/>
            <person name="Thomas B.C."/>
            <person name="Malmstrom R."/>
            <person name="Stieglmeier M."/>
            <person name="Klingl A."/>
            <person name="Woyke T."/>
            <person name="Ryan C.M."/>
            <person name="Banfield J.F."/>
        </authorList>
    </citation>
    <scope>NUCLEOTIDE SEQUENCE [LARGE SCALE GENOMIC DNA]</scope>
    <source>
        <strain evidence="2">CG23_combo_of_CG06-09_8_20_14_all_41_10</strain>
    </source>
</reference>
<gene>
    <name evidence="2" type="ORF">COX41_02375</name>
</gene>
<organism evidence="2 3">
    <name type="scientific">Candidatus Sherwoodlollariibacterium unditelluris</name>
    <dbReference type="NCBI Taxonomy" id="1974757"/>
    <lineage>
        <taxon>Bacteria</taxon>
        <taxon>Pseudomonadati</taxon>
        <taxon>Candidatus Omnitrophota</taxon>
        <taxon>Candidatus Sherwoodlollariibacterium</taxon>
    </lineage>
</organism>
<feature type="domain" description="Polymerase beta nucleotidyltransferase" evidence="1">
    <location>
        <begin position="17"/>
        <end position="106"/>
    </location>
</feature>
<evidence type="ECO:0000313" key="3">
    <source>
        <dbReference type="Proteomes" id="UP000231292"/>
    </source>
</evidence>
<dbReference type="SUPFAM" id="SSF81301">
    <property type="entry name" value="Nucleotidyltransferase"/>
    <property type="match status" value="1"/>
</dbReference>
<sequence>MYRSTVEVNKIARRAVKLLRNHIILKAGYLFGSHVSGKPHKNSDIDLAFFSPNVNRMGIEEKISLIAKVGEQVSSDAEIHLYSDRCLKDARPTNFYGFILKTGKKIV</sequence>
<comment type="caution">
    <text evidence="2">The sequence shown here is derived from an EMBL/GenBank/DDBJ whole genome shotgun (WGS) entry which is preliminary data.</text>
</comment>